<dbReference type="Proteomes" id="UP000266723">
    <property type="component" value="Unassembled WGS sequence"/>
</dbReference>
<dbReference type="EMBL" id="QGKV02001556">
    <property type="protein sequence ID" value="KAF3519410.1"/>
    <property type="molecule type" value="Genomic_DNA"/>
</dbReference>
<comment type="caution">
    <text evidence="3">The sequence shown here is derived from an EMBL/GenBank/DDBJ whole genome shotgun (WGS) entry which is preliminary data.</text>
</comment>
<dbReference type="Pfam" id="PF03078">
    <property type="entry name" value="ATHILA"/>
    <property type="match status" value="1"/>
</dbReference>
<dbReference type="InterPro" id="IPR004312">
    <property type="entry name" value="ATHILA_Orf1_C"/>
</dbReference>
<gene>
    <name evidence="3" type="ORF">DY000_02060550</name>
</gene>
<keyword evidence="4" id="KW-1185">Reference proteome</keyword>
<protein>
    <recommendedName>
        <fullName evidence="2">Arabidopsis retrotransposon Orf1 C-terminal domain-containing protein</fullName>
    </recommendedName>
</protein>
<feature type="compositionally biased region" description="Polar residues" evidence="1">
    <location>
        <begin position="72"/>
        <end position="89"/>
    </location>
</feature>
<accession>A0ABQ7AZ08</accession>
<feature type="region of interest" description="Disordered" evidence="1">
    <location>
        <begin position="65"/>
        <end position="138"/>
    </location>
</feature>
<evidence type="ECO:0000256" key="1">
    <source>
        <dbReference type="SAM" id="MobiDB-lite"/>
    </source>
</evidence>
<evidence type="ECO:0000313" key="4">
    <source>
        <dbReference type="Proteomes" id="UP000266723"/>
    </source>
</evidence>
<feature type="compositionally biased region" description="Polar residues" evidence="1">
    <location>
        <begin position="1"/>
        <end position="14"/>
    </location>
</feature>
<feature type="region of interest" description="Disordered" evidence="1">
    <location>
        <begin position="1"/>
        <end position="26"/>
    </location>
</feature>
<reference evidence="3 4" key="1">
    <citation type="journal article" date="2020" name="BMC Genomics">
        <title>Intraspecific diversification of the crop wild relative Brassica cretica Lam. using demographic model selection.</title>
        <authorList>
            <person name="Kioukis A."/>
            <person name="Michalopoulou V.A."/>
            <person name="Briers L."/>
            <person name="Pirintsos S."/>
            <person name="Studholme D.J."/>
            <person name="Pavlidis P."/>
            <person name="Sarris P.F."/>
        </authorList>
    </citation>
    <scope>NUCLEOTIDE SEQUENCE [LARGE SCALE GENOMIC DNA]</scope>
    <source>
        <strain evidence="4">cv. PFS-1207/04</strain>
    </source>
</reference>
<proteinExistence type="predicted"/>
<organism evidence="3 4">
    <name type="scientific">Brassica cretica</name>
    <name type="common">Mustard</name>
    <dbReference type="NCBI Taxonomy" id="69181"/>
    <lineage>
        <taxon>Eukaryota</taxon>
        <taxon>Viridiplantae</taxon>
        <taxon>Streptophyta</taxon>
        <taxon>Embryophyta</taxon>
        <taxon>Tracheophyta</taxon>
        <taxon>Spermatophyta</taxon>
        <taxon>Magnoliopsida</taxon>
        <taxon>eudicotyledons</taxon>
        <taxon>Gunneridae</taxon>
        <taxon>Pentapetalae</taxon>
        <taxon>rosids</taxon>
        <taxon>malvids</taxon>
        <taxon>Brassicales</taxon>
        <taxon>Brassicaceae</taxon>
        <taxon>Brassiceae</taxon>
        <taxon>Brassica</taxon>
    </lineage>
</organism>
<feature type="compositionally biased region" description="Low complexity" evidence="1">
    <location>
        <begin position="101"/>
        <end position="115"/>
    </location>
</feature>
<name>A0ABQ7AZ08_BRACR</name>
<feature type="domain" description="Arabidopsis retrotransposon Orf1 C-terminal" evidence="2">
    <location>
        <begin position="185"/>
        <end position="241"/>
    </location>
</feature>
<sequence length="251" mass="28052">MNLLLSNQAKQEQMNFVGGPSQEVPPKVNEVDGLEGREELCFINNNGTWYRKEPNFQYNNYQQKSYSNNQQGGYQPKQNTQQGSYQPRQNIPPGFSYHGNQSTQAQGSSSQAPASDTSRGLDVAPRFEDSDDDSARGVSAGFETRASKIQNINDVGAGYGSEVPKPLHDSPDPTLPRFNKLPTGVWRVISGNSHATGHDKNSAIRHPAVRYLHMILVHTLYPRKEPGTVNEEELKLLYRAVRDNVTHEQLE</sequence>
<evidence type="ECO:0000259" key="2">
    <source>
        <dbReference type="Pfam" id="PF03078"/>
    </source>
</evidence>
<evidence type="ECO:0000313" key="3">
    <source>
        <dbReference type="EMBL" id="KAF3519410.1"/>
    </source>
</evidence>